<evidence type="ECO:0000313" key="1">
    <source>
        <dbReference type="EMBL" id="VEL29428.1"/>
    </source>
</evidence>
<name>A0A448X6M8_9PLAT</name>
<organism evidence="1 2">
    <name type="scientific">Protopolystoma xenopodis</name>
    <dbReference type="NCBI Taxonomy" id="117903"/>
    <lineage>
        <taxon>Eukaryota</taxon>
        <taxon>Metazoa</taxon>
        <taxon>Spiralia</taxon>
        <taxon>Lophotrochozoa</taxon>
        <taxon>Platyhelminthes</taxon>
        <taxon>Monogenea</taxon>
        <taxon>Polyopisthocotylea</taxon>
        <taxon>Polystomatidea</taxon>
        <taxon>Polystomatidae</taxon>
        <taxon>Protopolystoma</taxon>
    </lineage>
</organism>
<dbReference type="PROSITE" id="PS51257">
    <property type="entry name" value="PROKAR_LIPOPROTEIN"/>
    <property type="match status" value="1"/>
</dbReference>
<sequence>MRSPGASSSSQLADISSRLAALQAVLQACARGVEACASAAGHLSNVYLIELDQALRTARTGRLRAIASNTATTSMSDEIIGSVGLSPRQREFQGAQEKVMLALKGILEETQVLVSHNTNFATNRPEILTNSTLT</sequence>
<keyword evidence="2" id="KW-1185">Reference proteome</keyword>
<dbReference type="EMBL" id="CAAALY010103072">
    <property type="protein sequence ID" value="VEL29428.1"/>
    <property type="molecule type" value="Genomic_DNA"/>
</dbReference>
<comment type="caution">
    <text evidence="1">The sequence shown here is derived from an EMBL/GenBank/DDBJ whole genome shotgun (WGS) entry which is preliminary data.</text>
</comment>
<reference evidence="1" key="1">
    <citation type="submission" date="2018-11" db="EMBL/GenBank/DDBJ databases">
        <authorList>
            <consortium name="Pathogen Informatics"/>
        </authorList>
    </citation>
    <scope>NUCLEOTIDE SEQUENCE</scope>
</reference>
<protein>
    <recommendedName>
        <fullName evidence="3">Talin central domain-containing protein</fullName>
    </recommendedName>
</protein>
<dbReference type="Gene3D" id="1.20.1420.10">
    <property type="entry name" value="Talin, central domain"/>
    <property type="match status" value="1"/>
</dbReference>
<evidence type="ECO:0008006" key="3">
    <source>
        <dbReference type="Google" id="ProtNLM"/>
    </source>
</evidence>
<gene>
    <name evidence="1" type="ORF">PXEA_LOCUS22868</name>
</gene>
<evidence type="ECO:0000313" key="2">
    <source>
        <dbReference type="Proteomes" id="UP000784294"/>
    </source>
</evidence>
<dbReference type="Proteomes" id="UP000784294">
    <property type="component" value="Unassembled WGS sequence"/>
</dbReference>
<dbReference type="AlphaFoldDB" id="A0A448X6M8"/>
<proteinExistence type="predicted"/>
<accession>A0A448X6M8</accession>